<dbReference type="InterPro" id="IPR010809">
    <property type="entry name" value="FliD_C"/>
</dbReference>
<dbReference type="PANTHER" id="PTHR30288">
    <property type="entry name" value="FLAGELLAR CAP/ASSEMBLY PROTEIN FLID"/>
    <property type="match status" value="1"/>
</dbReference>
<comment type="function">
    <text evidence="5">Required for morphogenesis and for the elongation of the flagellar filament by facilitating polymerization of the flagellin monomers at the tip of growing filament. Forms a capping structure, which prevents flagellin subunits (transported through the central channel of the flagellum) from leaking out without polymerization at the distal end.</text>
</comment>
<dbReference type="Pfam" id="PF07195">
    <property type="entry name" value="FliD_C"/>
    <property type="match status" value="1"/>
</dbReference>
<name>A0ABU6MI78_9BACI</name>
<keyword evidence="3" id="KW-0175">Coiled coil</keyword>
<dbReference type="Proteomes" id="UP001341444">
    <property type="component" value="Unassembled WGS sequence"/>
</dbReference>
<dbReference type="Pfam" id="PF02465">
    <property type="entry name" value="FliD_N"/>
    <property type="match status" value="1"/>
</dbReference>
<evidence type="ECO:0000313" key="9">
    <source>
        <dbReference type="Proteomes" id="UP001341444"/>
    </source>
</evidence>
<evidence type="ECO:0000256" key="5">
    <source>
        <dbReference type="RuleBase" id="RU362066"/>
    </source>
</evidence>
<dbReference type="InterPro" id="IPR003481">
    <property type="entry name" value="FliD_N"/>
</dbReference>
<organism evidence="8 9">
    <name type="scientific">Heyndrickxia acidicola</name>
    <dbReference type="NCBI Taxonomy" id="209389"/>
    <lineage>
        <taxon>Bacteria</taxon>
        <taxon>Bacillati</taxon>
        <taxon>Bacillota</taxon>
        <taxon>Bacilli</taxon>
        <taxon>Bacillales</taxon>
        <taxon>Bacillaceae</taxon>
        <taxon>Heyndrickxia</taxon>
    </lineage>
</organism>
<keyword evidence="5" id="KW-0964">Secreted</keyword>
<comment type="similarity">
    <text evidence="1 5">Belongs to the FliD family.</text>
</comment>
<comment type="subcellular location">
    <subcellularLocation>
        <location evidence="5">Secreted</location>
    </subcellularLocation>
    <subcellularLocation>
        <location evidence="5">Bacterial flagellum</location>
    </subcellularLocation>
</comment>
<reference evidence="8 9" key="1">
    <citation type="submission" date="2023-03" db="EMBL/GenBank/DDBJ databases">
        <title>Bacillus Genome Sequencing.</title>
        <authorList>
            <person name="Dunlap C."/>
        </authorList>
    </citation>
    <scope>NUCLEOTIDE SEQUENCE [LARGE SCALE GENOMIC DNA]</scope>
    <source>
        <strain evidence="8 9">B-23453</strain>
    </source>
</reference>
<dbReference type="EMBL" id="JARMAB010000022">
    <property type="protein sequence ID" value="MED1204383.1"/>
    <property type="molecule type" value="Genomic_DNA"/>
</dbReference>
<protein>
    <recommendedName>
        <fullName evidence="5">Flagellar hook-associated protein 2</fullName>
        <shortName evidence="5">HAP2</shortName>
    </recommendedName>
    <alternativeName>
        <fullName evidence="5">Flagellar cap protein</fullName>
    </alternativeName>
</protein>
<keyword evidence="8" id="KW-0282">Flagellum</keyword>
<keyword evidence="8" id="KW-0966">Cell projection</keyword>
<gene>
    <name evidence="8" type="primary">fliD</name>
    <name evidence="8" type="ORF">P4T90_15145</name>
</gene>
<evidence type="ECO:0000313" key="8">
    <source>
        <dbReference type="EMBL" id="MED1204383.1"/>
    </source>
</evidence>
<dbReference type="RefSeq" id="WP_066269469.1">
    <property type="nucleotide sequence ID" value="NZ_JARMAB010000022.1"/>
</dbReference>
<feature type="domain" description="Flagellar hook-associated protein 2 N-terminal" evidence="6">
    <location>
        <begin position="30"/>
        <end position="126"/>
    </location>
</feature>
<keyword evidence="9" id="KW-1185">Reference proteome</keyword>
<evidence type="ECO:0000256" key="2">
    <source>
        <dbReference type="ARBA" id="ARBA00011255"/>
    </source>
</evidence>
<evidence type="ECO:0000256" key="1">
    <source>
        <dbReference type="ARBA" id="ARBA00009764"/>
    </source>
</evidence>
<dbReference type="InterPro" id="IPR040026">
    <property type="entry name" value="FliD"/>
</dbReference>
<feature type="domain" description="Flagellar hook-associated protein 2 C-terminal" evidence="7">
    <location>
        <begin position="380"/>
        <end position="650"/>
    </location>
</feature>
<sequence>MVNPVSSSSSSSGSVASQYSGLMRVNGLASGMDIDGMVSQLMKAESVPLDGMKQNQQILEWQRDDYRSMYSSLQDLDTTTFNGITMQSTFDQKTVTSSDDSTVSATAVNSISNVSTQISVGNLATSASWKSNGTTFNYTPGTNQTLNFSVTDPGSTTPRNVTISISSTDQISDVIQKFNNSTLGVSAMMGTIDGQANTIVLSNNQTGAGGSIIGSDAATNAFMKSLGFSPDATGALHGTALTPAKPAVYGDVAGTNATAAIWKGGTINYTPGNNQTLSFSVTDPGATSPRNVTISISSTDQISDVIQKFNNSNLGVSAAMQGNTIVLTNNQNGAGGSIVGNDTATNAFMQTLGFNPDATGTLHGVVLTPATPAVNGDIAGTDASVTINGYTMTEKSNNFTINGINYTIKGQTAPGTSVSISTQTDVDSIFTAIKGFVDKYNSTISTINAKISEKRDRDYPPLTDDQKAAMTSDQITNWNNQAQMGMIANDPTLTSCLSNMRQNLYSPVTGNNVTSGFTQLSQIGITTSPDYTQNGALVIDEATLREKIQENPQAIYQLFNSDNSASSGNDGTSNSEGLARRLRDSISSASNQLLNVAGTTSEVDSQYTIGQQLTDIGTQITDFQSKLSGIENRYYSQFSAMEQAMEQANQQSGYISSMLSSGG</sequence>
<evidence type="ECO:0000259" key="6">
    <source>
        <dbReference type="Pfam" id="PF02465"/>
    </source>
</evidence>
<dbReference type="PANTHER" id="PTHR30288:SF0">
    <property type="entry name" value="FLAGELLAR HOOK-ASSOCIATED PROTEIN 2"/>
    <property type="match status" value="1"/>
</dbReference>
<comment type="subunit">
    <text evidence="2 5">Homopentamer.</text>
</comment>
<evidence type="ECO:0000259" key="7">
    <source>
        <dbReference type="Pfam" id="PF07195"/>
    </source>
</evidence>
<evidence type="ECO:0000256" key="4">
    <source>
        <dbReference type="ARBA" id="ARBA00023143"/>
    </source>
</evidence>
<comment type="caution">
    <text evidence="8">The sequence shown here is derived from an EMBL/GenBank/DDBJ whole genome shotgun (WGS) entry which is preliminary data.</text>
</comment>
<accession>A0ABU6MI78</accession>
<keyword evidence="4 5" id="KW-0975">Bacterial flagellum</keyword>
<proteinExistence type="inferred from homology"/>
<evidence type="ECO:0000256" key="3">
    <source>
        <dbReference type="ARBA" id="ARBA00023054"/>
    </source>
</evidence>
<keyword evidence="8" id="KW-0969">Cilium</keyword>